<feature type="region of interest" description="Disordered" evidence="1">
    <location>
        <begin position="35"/>
        <end position="80"/>
    </location>
</feature>
<gene>
    <name evidence="2" type="ORF">FB563_8253</name>
</gene>
<evidence type="ECO:0000313" key="3">
    <source>
        <dbReference type="Proteomes" id="UP000318103"/>
    </source>
</evidence>
<dbReference type="RefSeq" id="WP_055705652.1">
    <property type="nucleotide sequence ID" value="NZ_JBPJFI010000003.1"/>
</dbReference>
<organism evidence="2 3">
    <name type="scientific">Streptomyces puniciscabiei</name>
    <dbReference type="NCBI Taxonomy" id="164348"/>
    <lineage>
        <taxon>Bacteria</taxon>
        <taxon>Bacillati</taxon>
        <taxon>Actinomycetota</taxon>
        <taxon>Actinomycetes</taxon>
        <taxon>Kitasatosporales</taxon>
        <taxon>Streptomycetaceae</taxon>
        <taxon>Streptomyces</taxon>
    </lineage>
</organism>
<name>A0A542SXI3_9ACTN</name>
<dbReference type="AlphaFoldDB" id="A0A542SXI3"/>
<dbReference type="GO" id="GO:0003989">
    <property type="term" value="F:acetyl-CoA carboxylase activity"/>
    <property type="evidence" value="ECO:0007669"/>
    <property type="project" value="InterPro"/>
</dbReference>
<dbReference type="InterPro" id="IPR032716">
    <property type="entry name" value="ACC_epsilon"/>
</dbReference>
<dbReference type="OrthoDB" id="4319322at2"/>
<dbReference type="EMBL" id="VFNX01000007">
    <property type="protein sequence ID" value="TQK79258.1"/>
    <property type="molecule type" value="Genomic_DNA"/>
</dbReference>
<dbReference type="Pfam" id="PF13822">
    <property type="entry name" value="ACC_epsilon"/>
    <property type="match status" value="1"/>
</dbReference>
<protein>
    <submittedName>
        <fullName evidence="2">Acyl-CoA carboxylase epsilon subunit-like protein</fullName>
    </submittedName>
</protein>
<keyword evidence="3" id="KW-1185">Reference proteome</keyword>
<proteinExistence type="predicted"/>
<accession>A0A542SXI3</accession>
<sequence>MSTPPATPLSVLRGNPTPEELAALLVVLTAVLRAPDPQQTPQAARRGWGGPTAWNRPEPATAPDAAGWQRTPAPTHGRST</sequence>
<dbReference type="Proteomes" id="UP000318103">
    <property type="component" value="Unassembled WGS sequence"/>
</dbReference>
<comment type="caution">
    <text evidence="2">The sequence shown here is derived from an EMBL/GenBank/DDBJ whole genome shotgun (WGS) entry which is preliminary data.</text>
</comment>
<evidence type="ECO:0000256" key="1">
    <source>
        <dbReference type="SAM" id="MobiDB-lite"/>
    </source>
</evidence>
<dbReference type="GO" id="GO:0004658">
    <property type="term" value="F:propionyl-CoA carboxylase activity"/>
    <property type="evidence" value="ECO:0007669"/>
    <property type="project" value="InterPro"/>
</dbReference>
<reference evidence="2 3" key="1">
    <citation type="submission" date="2019-06" db="EMBL/GenBank/DDBJ databases">
        <title>Sequencing the genomes of 1000 actinobacteria strains.</title>
        <authorList>
            <person name="Klenk H.-P."/>
        </authorList>
    </citation>
    <scope>NUCLEOTIDE SEQUENCE [LARGE SCALE GENOMIC DNA]</scope>
    <source>
        <strain evidence="2 3">DSM 41929</strain>
    </source>
</reference>
<evidence type="ECO:0000313" key="2">
    <source>
        <dbReference type="EMBL" id="TQK79258.1"/>
    </source>
</evidence>